<feature type="domain" description="TonB-dependent receptor plug" evidence="3">
    <location>
        <begin position="201"/>
        <end position="321"/>
    </location>
</feature>
<dbReference type="Gene3D" id="2.170.130.10">
    <property type="entry name" value="TonB-dependent receptor, plug domain"/>
    <property type="match status" value="1"/>
</dbReference>
<comment type="caution">
    <text evidence="4">The sequence shown here is derived from an EMBL/GenBank/DDBJ whole genome shotgun (WGS) entry which is preliminary data.</text>
</comment>
<dbReference type="GO" id="GO:0044718">
    <property type="term" value="P:siderophore transmembrane transport"/>
    <property type="evidence" value="ECO:0007669"/>
    <property type="project" value="TreeGrafter"/>
</dbReference>
<dbReference type="InterPro" id="IPR012910">
    <property type="entry name" value="Plug_dom"/>
</dbReference>
<feature type="region of interest" description="Disordered" evidence="2">
    <location>
        <begin position="606"/>
        <end position="626"/>
    </location>
</feature>
<comment type="similarity">
    <text evidence="1">Belongs to the TonB-dependent receptor family.</text>
</comment>
<keyword evidence="5" id="KW-1185">Reference proteome</keyword>
<comment type="subcellular location">
    <subcellularLocation>
        <location evidence="1">Cell outer membrane</location>
        <topology evidence="1">Multi-pass membrane protein</topology>
    </subcellularLocation>
</comment>
<protein>
    <recommendedName>
        <fullName evidence="3">TonB-dependent receptor plug domain-containing protein</fullName>
    </recommendedName>
</protein>
<organism evidence="4 5">
    <name type="scientific">Longimonas halophila</name>
    <dbReference type="NCBI Taxonomy" id="1469170"/>
    <lineage>
        <taxon>Bacteria</taxon>
        <taxon>Pseudomonadati</taxon>
        <taxon>Rhodothermota</taxon>
        <taxon>Rhodothermia</taxon>
        <taxon>Rhodothermales</taxon>
        <taxon>Salisaetaceae</taxon>
        <taxon>Longimonas</taxon>
    </lineage>
</organism>
<evidence type="ECO:0000259" key="3">
    <source>
        <dbReference type="Pfam" id="PF07715"/>
    </source>
</evidence>
<dbReference type="InterPro" id="IPR037066">
    <property type="entry name" value="Plug_dom_sf"/>
</dbReference>
<dbReference type="PANTHER" id="PTHR30069:SF42">
    <property type="entry name" value="FERRIC AEROBACTIN RECEPTOR"/>
    <property type="match status" value="1"/>
</dbReference>
<keyword evidence="1" id="KW-0998">Cell outer membrane</keyword>
<evidence type="ECO:0000313" key="4">
    <source>
        <dbReference type="EMBL" id="PEN07919.1"/>
    </source>
</evidence>
<dbReference type="GO" id="GO:0015344">
    <property type="term" value="F:siderophore uptake transmembrane transporter activity"/>
    <property type="evidence" value="ECO:0007669"/>
    <property type="project" value="TreeGrafter"/>
</dbReference>
<dbReference type="GO" id="GO:0009279">
    <property type="term" value="C:cell outer membrane"/>
    <property type="evidence" value="ECO:0007669"/>
    <property type="project" value="UniProtKB-SubCell"/>
</dbReference>
<evidence type="ECO:0000313" key="5">
    <source>
        <dbReference type="Proteomes" id="UP000221024"/>
    </source>
</evidence>
<name>A0A2H3NN14_9BACT</name>
<dbReference type="Pfam" id="PF07715">
    <property type="entry name" value="Plug"/>
    <property type="match status" value="1"/>
</dbReference>
<accession>A0A2H3NN14</accession>
<keyword evidence="1" id="KW-0812">Transmembrane</keyword>
<evidence type="ECO:0000256" key="1">
    <source>
        <dbReference type="PROSITE-ProRule" id="PRU01360"/>
    </source>
</evidence>
<dbReference type="Pfam" id="PF13715">
    <property type="entry name" value="CarbopepD_reg_2"/>
    <property type="match status" value="1"/>
</dbReference>
<keyword evidence="1" id="KW-1134">Transmembrane beta strand</keyword>
<dbReference type="Proteomes" id="UP000221024">
    <property type="component" value="Unassembled WGS sequence"/>
</dbReference>
<reference evidence="4 5" key="1">
    <citation type="submission" date="2017-10" db="EMBL/GenBank/DDBJ databases">
        <title>Draft genome of Longimonas halophila.</title>
        <authorList>
            <person name="Goh K.M."/>
            <person name="Shamsir M.S."/>
            <person name="Lim S.W."/>
        </authorList>
    </citation>
    <scope>NUCLEOTIDE SEQUENCE [LARGE SCALE GENOMIC DNA]</scope>
    <source>
        <strain evidence="4 5">KCTC 42399</strain>
    </source>
</reference>
<dbReference type="OrthoDB" id="9768177at2"/>
<dbReference type="AlphaFoldDB" id="A0A2H3NN14"/>
<evidence type="ECO:0000256" key="2">
    <source>
        <dbReference type="SAM" id="MobiDB-lite"/>
    </source>
</evidence>
<dbReference type="InterPro" id="IPR039426">
    <property type="entry name" value="TonB-dep_rcpt-like"/>
</dbReference>
<gene>
    <name evidence="4" type="ORF">CRI93_05595</name>
</gene>
<dbReference type="InterPro" id="IPR008969">
    <property type="entry name" value="CarboxyPept-like_regulatory"/>
</dbReference>
<proteinExistence type="inferred from homology"/>
<dbReference type="SUPFAM" id="SSF56935">
    <property type="entry name" value="Porins"/>
    <property type="match status" value="1"/>
</dbReference>
<keyword evidence="1" id="KW-0813">Transport</keyword>
<dbReference type="Gene3D" id="2.60.40.1120">
    <property type="entry name" value="Carboxypeptidase-like, regulatory domain"/>
    <property type="match status" value="1"/>
</dbReference>
<sequence length="626" mass="67794">MGSASVQRVQAYVFGGMHSTAPSPLFLRDLHRRWAMRAGLRLYHVKLYTTRRYNRNLHGAASPAVPMPYAYVSPWRCLLLTCALLGLLSLSAVHAQPIAYTLTGQVLDDATGDPLPGATVQVAGTTTGAATDAEGTYELTARLEAGTYTLRYRFVGYQTAEREVTLGEESTVSLDPVRLRADVLGVDEVVVTGTGVPTERRQLGNAISTVDGQDMEQSTASSVDRALQGKIAGAQVQQNSGSPSGGISVRLRGASTVLGSADPLYIVDGVIINNDSPELIDLGGSAQNRLADLNPNDIERIEVVKGAAAAALYGSRANSGVVQIFTKQGEVGPPRVSFTTRAQTDAVRSTLPVNRAQNERGAFLDNSGDSLPDGQRRWDWQDFIFDRAYGTEQSLSVSGGSESTQYSISGAHRSNQGIIEGTHFRRVNGRLRLDQTLTDWAALSGTVSFARSTSQEVPNGGLNANYGALTGFIFGPNTFDPRANELGEFPNQGALANPVEVRERFDFAQETDRFRGNTSLSLTPLDGLNIDYLLGIDTYTQRATAFIPRGTSAPGLGSGFARRATQNQLQTNSDLNIRYRSFLRPRLDTDWRLATVRKRRRIRSTVRKPGAGVRGGAERHRHGRCE</sequence>
<dbReference type="SUPFAM" id="SSF49464">
    <property type="entry name" value="Carboxypeptidase regulatory domain-like"/>
    <property type="match status" value="1"/>
</dbReference>
<keyword evidence="1" id="KW-0472">Membrane</keyword>
<dbReference type="PANTHER" id="PTHR30069">
    <property type="entry name" value="TONB-DEPENDENT OUTER MEMBRANE RECEPTOR"/>
    <property type="match status" value="1"/>
</dbReference>
<dbReference type="EMBL" id="PDEP01000004">
    <property type="protein sequence ID" value="PEN07919.1"/>
    <property type="molecule type" value="Genomic_DNA"/>
</dbReference>
<dbReference type="PROSITE" id="PS52016">
    <property type="entry name" value="TONB_DEPENDENT_REC_3"/>
    <property type="match status" value="1"/>
</dbReference>